<name>U9UM46_RHIID</name>
<organism evidence="1">
    <name type="scientific">Rhizophagus irregularis (strain DAOM 181602 / DAOM 197198 / MUCL 43194)</name>
    <name type="common">Arbuscular mycorrhizal fungus</name>
    <name type="synonym">Glomus intraradices</name>
    <dbReference type="NCBI Taxonomy" id="747089"/>
    <lineage>
        <taxon>Eukaryota</taxon>
        <taxon>Fungi</taxon>
        <taxon>Fungi incertae sedis</taxon>
        <taxon>Mucoromycota</taxon>
        <taxon>Glomeromycotina</taxon>
        <taxon>Glomeromycetes</taxon>
        <taxon>Glomerales</taxon>
        <taxon>Glomeraceae</taxon>
        <taxon>Rhizophagus</taxon>
    </lineage>
</organism>
<proteinExistence type="predicted"/>
<reference evidence="1" key="1">
    <citation type="submission" date="2013-07" db="EMBL/GenBank/DDBJ databases">
        <title>The genome of an arbuscular mycorrhizal fungus provides insights into the evolution of the oldest plant symbiosis.</title>
        <authorList>
            <consortium name="DOE Joint Genome Institute"/>
            <person name="Tisserant E."/>
            <person name="Malbreil M."/>
            <person name="Kuo A."/>
            <person name="Kohler A."/>
            <person name="Symeonidi A."/>
            <person name="Balestrini R."/>
            <person name="Charron P."/>
            <person name="Duensing N."/>
            <person name="Frei-dit-Frey N."/>
            <person name="Gianinazzi-Pearson V."/>
            <person name="Gilbert B."/>
            <person name="Handa Y."/>
            <person name="Hijri M."/>
            <person name="Kaul R."/>
            <person name="Kawaguchi M."/>
            <person name="Krajinski F."/>
            <person name="Lammers P."/>
            <person name="Lapierre D."/>
            <person name="Masclaux F.G."/>
            <person name="Murat C."/>
            <person name="Morin E."/>
            <person name="Ndikumana S."/>
            <person name="Pagni M."/>
            <person name="Petitpierre D."/>
            <person name="Requena N."/>
            <person name="Rosikiewicz P."/>
            <person name="Riley R."/>
            <person name="Saito K."/>
            <person name="San Clemente H."/>
            <person name="Shapiro H."/>
            <person name="van Tuinen D."/>
            <person name="Becard G."/>
            <person name="Bonfante P."/>
            <person name="Paszkowski U."/>
            <person name="Shachar-Hill Y."/>
            <person name="Young J.P."/>
            <person name="Sanders I.R."/>
            <person name="Henrissat B."/>
            <person name="Rensing S.A."/>
            <person name="Grigoriev I.V."/>
            <person name="Corradi N."/>
            <person name="Roux C."/>
            <person name="Martin F."/>
        </authorList>
    </citation>
    <scope>NUCLEOTIDE SEQUENCE</scope>
    <source>
        <strain evidence="1">DAOM 197198</strain>
    </source>
</reference>
<gene>
    <name evidence="1" type="ORF">GLOINDRAFT_19388</name>
</gene>
<accession>U9UM46</accession>
<evidence type="ECO:0000313" key="1">
    <source>
        <dbReference type="EMBL" id="ESA19623.1"/>
    </source>
</evidence>
<sequence length="64" mass="7301">MSNYPGQNILIEYLKERGSKSSYCGFLNFSSEFITASISPTDTCNSIDTIWVRHFLKEAKSLFN</sequence>
<dbReference type="AlphaFoldDB" id="U9UM46"/>
<dbReference type="HOGENOM" id="CLU_174219_2_0_1"/>
<protein>
    <submittedName>
        <fullName evidence="1">Uncharacterized protein</fullName>
    </submittedName>
</protein>
<dbReference type="EMBL" id="KI278084">
    <property type="protein sequence ID" value="ESA19623.1"/>
    <property type="molecule type" value="Genomic_DNA"/>
</dbReference>